<gene>
    <name evidence="1" type="ORF">T4A_1003</name>
</gene>
<evidence type="ECO:0000313" key="1">
    <source>
        <dbReference type="EMBL" id="KRY77007.1"/>
    </source>
</evidence>
<evidence type="ECO:0000313" key="2">
    <source>
        <dbReference type="Proteomes" id="UP000054632"/>
    </source>
</evidence>
<protein>
    <submittedName>
        <fullName evidence="1">Uncharacterized protein</fullName>
    </submittedName>
</protein>
<sequence length="109" mass="12462">MHDDVSTIKRRQSESNCSNSDITDVVAFDFLIVHERFSGKMEHSLPVGDDVQNCNSKFFSSIKKHNKVDNSRKVAKQSILRNVYCIDEFAMTVSNVDHNDGQHYGQNVR</sequence>
<name>A0A0V1ETF8_TRIPS</name>
<proteinExistence type="predicted"/>
<comment type="caution">
    <text evidence="1">The sequence shown here is derived from an EMBL/GenBank/DDBJ whole genome shotgun (WGS) entry which is preliminary data.</text>
</comment>
<accession>A0A0V1ETF8</accession>
<dbReference type="EMBL" id="JYDR01000009">
    <property type="protein sequence ID" value="KRY77007.1"/>
    <property type="molecule type" value="Genomic_DNA"/>
</dbReference>
<organism evidence="1 2">
    <name type="scientific">Trichinella pseudospiralis</name>
    <name type="common">Parasitic roundworm</name>
    <dbReference type="NCBI Taxonomy" id="6337"/>
    <lineage>
        <taxon>Eukaryota</taxon>
        <taxon>Metazoa</taxon>
        <taxon>Ecdysozoa</taxon>
        <taxon>Nematoda</taxon>
        <taxon>Enoplea</taxon>
        <taxon>Dorylaimia</taxon>
        <taxon>Trichinellida</taxon>
        <taxon>Trichinellidae</taxon>
        <taxon>Trichinella</taxon>
    </lineage>
</organism>
<reference evidence="1 2" key="1">
    <citation type="submission" date="2015-01" db="EMBL/GenBank/DDBJ databases">
        <title>Evolution of Trichinella species and genotypes.</title>
        <authorList>
            <person name="Korhonen P.K."/>
            <person name="Edoardo P."/>
            <person name="Giuseppe L.R."/>
            <person name="Gasser R.B."/>
        </authorList>
    </citation>
    <scope>NUCLEOTIDE SEQUENCE [LARGE SCALE GENOMIC DNA]</scope>
    <source>
        <strain evidence="1">ISS13</strain>
    </source>
</reference>
<dbReference type="Proteomes" id="UP000054632">
    <property type="component" value="Unassembled WGS sequence"/>
</dbReference>
<dbReference type="AlphaFoldDB" id="A0A0V1ETF8"/>